<dbReference type="Gene3D" id="3.10.450.50">
    <property type="match status" value="1"/>
</dbReference>
<keyword evidence="3" id="KW-1185">Reference proteome</keyword>
<sequence length="158" mass="17144">MKPLKHIALTVAATATFASAVFANDAVETMAAFYEIADARPFDGEKLSTFISPDFFDHTNNVKPQQGPAGGIFQMLANGAPDSHHEIEMIEPVGDDKALIIWRYVGTNTDGLFGVPAKTPANAFSIPGMELWEVKEGKITGLWHVEDILGLMNQLNAE</sequence>
<organism evidence="2 3">
    <name type="scientific">Epibacterium ulvae</name>
    <dbReference type="NCBI Taxonomy" id="1156985"/>
    <lineage>
        <taxon>Bacteria</taxon>
        <taxon>Pseudomonadati</taxon>
        <taxon>Pseudomonadota</taxon>
        <taxon>Alphaproteobacteria</taxon>
        <taxon>Rhodobacterales</taxon>
        <taxon>Roseobacteraceae</taxon>
        <taxon>Epibacterium</taxon>
    </lineage>
</organism>
<dbReference type="GO" id="GO:0030638">
    <property type="term" value="P:polyketide metabolic process"/>
    <property type="evidence" value="ECO:0007669"/>
    <property type="project" value="InterPro"/>
</dbReference>
<dbReference type="STRING" id="1156985.SAMN04488118_106212"/>
<dbReference type="EMBL" id="FMWG01000006">
    <property type="protein sequence ID" value="SCZ66590.1"/>
    <property type="molecule type" value="Genomic_DNA"/>
</dbReference>
<accession>A0A1G5QYF7</accession>
<dbReference type="Proteomes" id="UP000198767">
    <property type="component" value="Unassembled WGS sequence"/>
</dbReference>
<proteinExistence type="predicted"/>
<evidence type="ECO:0000256" key="1">
    <source>
        <dbReference type="SAM" id="SignalP"/>
    </source>
</evidence>
<gene>
    <name evidence="2" type="ORF">SAMN04488118_106212</name>
</gene>
<dbReference type="AlphaFoldDB" id="A0A1G5QYF7"/>
<dbReference type="SUPFAM" id="SSF54427">
    <property type="entry name" value="NTF2-like"/>
    <property type="match status" value="1"/>
</dbReference>
<reference evidence="2 3" key="1">
    <citation type="submission" date="2016-10" db="EMBL/GenBank/DDBJ databases">
        <authorList>
            <person name="de Groot N.N."/>
        </authorList>
    </citation>
    <scope>NUCLEOTIDE SEQUENCE [LARGE SCALE GENOMIC DNA]</scope>
    <source>
        <strain evidence="2 3">U95</strain>
    </source>
</reference>
<protein>
    <submittedName>
        <fullName evidence="2">SnoaL-like polyketide cyclase</fullName>
    </submittedName>
</protein>
<evidence type="ECO:0000313" key="2">
    <source>
        <dbReference type="EMBL" id="SCZ66590.1"/>
    </source>
</evidence>
<dbReference type="Pfam" id="PF07366">
    <property type="entry name" value="SnoaL"/>
    <property type="match status" value="1"/>
</dbReference>
<keyword evidence="1" id="KW-0732">Signal</keyword>
<dbReference type="OrthoDB" id="7876517at2"/>
<dbReference type="InterPro" id="IPR032710">
    <property type="entry name" value="NTF2-like_dom_sf"/>
</dbReference>
<feature type="signal peptide" evidence="1">
    <location>
        <begin position="1"/>
        <end position="23"/>
    </location>
</feature>
<feature type="chain" id="PRO_5011585396" evidence="1">
    <location>
        <begin position="24"/>
        <end position="158"/>
    </location>
</feature>
<dbReference type="RefSeq" id="WP_090219108.1">
    <property type="nucleotide sequence ID" value="NZ_CANLDO010000006.1"/>
</dbReference>
<dbReference type="InterPro" id="IPR009959">
    <property type="entry name" value="Cyclase_SnoaL-like"/>
</dbReference>
<evidence type="ECO:0000313" key="3">
    <source>
        <dbReference type="Proteomes" id="UP000198767"/>
    </source>
</evidence>
<name>A0A1G5QYF7_9RHOB</name>